<evidence type="ECO:0000313" key="11">
    <source>
        <dbReference type="Proteomes" id="UP001301769"/>
    </source>
</evidence>
<dbReference type="Pfam" id="PF00579">
    <property type="entry name" value="tRNA-synt_1b"/>
    <property type="match status" value="1"/>
</dbReference>
<accession>A0AAN6YHN9</accession>
<keyword evidence="5 9" id="KW-0648">Protein biosynthesis</keyword>
<reference evidence="10" key="1">
    <citation type="journal article" date="2023" name="Mol. Phylogenet. Evol.">
        <title>Genome-scale phylogeny and comparative genomics of the fungal order Sordariales.</title>
        <authorList>
            <person name="Hensen N."/>
            <person name="Bonometti L."/>
            <person name="Westerberg I."/>
            <person name="Brannstrom I.O."/>
            <person name="Guillou S."/>
            <person name="Cros-Aarteil S."/>
            <person name="Calhoun S."/>
            <person name="Haridas S."/>
            <person name="Kuo A."/>
            <person name="Mondo S."/>
            <person name="Pangilinan J."/>
            <person name="Riley R."/>
            <person name="LaButti K."/>
            <person name="Andreopoulos B."/>
            <person name="Lipzen A."/>
            <person name="Chen C."/>
            <person name="Yan M."/>
            <person name="Daum C."/>
            <person name="Ng V."/>
            <person name="Clum A."/>
            <person name="Steindorff A."/>
            <person name="Ohm R.A."/>
            <person name="Martin F."/>
            <person name="Silar P."/>
            <person name="Natvig D.O."/>
            <person name="Lalanne C."/>
            <person name="Gautier V."/>
            <person name="Ament-Velasquez S.L."/>
            <person name="Kruys A."/>
            <person name="Hutchinson M.I."/>
            <person name="Powell A.J."/>
            <person name="Barry K."/>
            <person name="Miller A.N."/>
            <person name="Grigoriev I.V."/>
            <person name="Debuchy R."/>
            <person name="Gladieux P."/>
            <person name="Hiltunen Thoren M."/>
            <person name="Johannesson H."/>
        </authorList>
    </citation>
    <scope>NUCLEOTIDE SEQUENCE</scope>
    <source>
        <strain evidence="10">PSN293</strain>
    </source>
</reference>
<organism evidence="10 11">
    <name type="scientific">Rhypophila decipiens</name>
    <dbReference type="NCBI Taxonomy" id="261697"/>
    <lineage>
        <taxon>Eukaryota</taxon>
        <taxon>Fungi</taxon>
        <taxon>Dikarya</taxon>
        <taxon>Ascomycota</taxon>
        <taxon>Pezizomycotina</taxon>
        <taxon>Sordariomycetes</taxon>
        <taxon>Sordariomycetidae</taxon>
        <taxon>Sordariales</taxon>
        <taxon>Naviculisporaceae</taxon>
        <taxon>Rhypophila</taxon>
    </lineage>
</organism>
<evidence type="ECO:0000256" key="4">
    <source>
        <dbReference type="ARBA" id="ARBA00022840"/>
    </source>
</evidence>
<comment type="caution">
    <text evidence="10">The sequence shown here is derived from an EMBL/GenBank/DDBJ whole genome shotgun (WGS) entry which is preliminary data.</text>
</comment>
<evidence type="ECO:0000256" key="5">
    <source>
        <dbReference type="ARBA" id="ARBA00022917"/>
    </source>
</evidence>
<gene>
    <name evidence="10" type="ORF">QBC37DRAFT_136556</name>
</gene>
<evidence type="ECO:0000256" key="9">
    <source>
        <dbReference type="RuleBase" id="RU363036"/>
    </source>
</evidence>
<name>A0AAN6YHN9_9PEZI</name>
<evidence type="ECO:0000313" key="10">
    <source>
        <dbReference type="EMBL" id="KAK4219483.1"/>
    </source>
</evidence>
<keyword evidence="4 9" id="KW-0067">ATP-binding</keyword>
<dbReference type="PANTHER" id="PTHR46264:SF4">
    <property type="entry name" value="TYROSINE--TRNA LIGASE, CYTOPLASMIC"/>
    <property type="match status" value="1"/>
</dbReference>
<dbReference type="GO" id="GO:0006437">
    <property type="term" value="P:tyrosyl-tRNA aminoacylation"/>
    <property type="evidence" value="ECO:0007669"/>
    <property type="project" value="InterPro"/>
</dbReference>
<comment type="similarity">
    <text evidence="9">Belongs to the class-I aminoacyl-tRNA synthetase family.</text>
</comment>
<dbReference type="AlphaFoldDB" id="A0AAN6YHN9"/>
<keyword evidence="6 9" id="KW-0030">Aminoacyl-tRNA synthetase</keyword>
<dbReference type="GO" id="GO:0005737">
    <property type="term" value="C:cytoplasm"/>
    <property type="evidence" value="ECO:0007669"/>
    <property type="project" value="TreeGrafter"/>
</dbReference>
<evidence type="ECO:0000256" key="3">
    <source>
        <dbReference type="ARBA" id="ARBA00022741"/>
    </source>
</evidence>
<dbReference type="InterPro" id="IPR023617">
    <property type="entry name" value="Tyr-tRNA-ligase_arc/euk-type"/>
</dbReference>
<dbReference type="InterPro" id="IPR002305">
    <property type="entry name" value="aa-tRNA-synth_Ic"/>
</dbReference>
<dbReference type="EC" id="6.1.1.1" evidence="1"/>
<evidence type="ECO:0000256" key="1">
    <source>
        <dbReference type="ARBA" id="ARBA00013160"/>
    </source>
</evidence>
<dbReference type="PANTHER" id="PTHR46264">
    <property type="entry name" value="TYROSINE-TRNA LIGASE"/>
    <property type="match status" value="1"/>
</dbReference>
<comment type="catalytic activity">
    <reaction evidence="8">
        <text>tRNA(Tyr) + L-tyrosine + ATP = L-tyrosyl-tRNA(Tyr) + AMP + diphosphate + H(+)</text>
        <dbReference type="Rhea" id="RHEA:10220"/>
        <dbReference type="Rhea" id="RHEA-COMP:9706"/>
        <dbReference type="Rhea" id="RHEA-COMP:9707"/>
        <dbReference type="ChEBI" id="CHEBI:15378"/>
        <dbReference type="ChEBI" id="CHEBI:30616"/>
        <dbReference type="ChEBI" id="CHEBI:33019"/>
        <dbReference type="ChEBI" id="CHEBI:58315"/>
        <dbReference type="ChEBI" id="CHEBI:78442"/>
        <dbReference type="ChEBI" id="CHEBI:78536"/>
        <dbReference type="ChEBI" id="CHEBI:456215"/>
        <dbReference type="EC" id="6.1.1.1"/>
    </reaction>
</comment>
<dbReference type="GO" id="GO:0005524">
    <property type="term" value="F:ATP binding"/>
    <property type="evidence" value="ECO:0007669"/>
    <property type="project" value="UniProtKB-KW"/>
</dbReference>
<dbReference type="Proteomes" id="UP001301769">
    <property type="component" value="Unassembled WGS sequence"/>
</dbReference>
<dbReference type="InterPro" id="IPR014729">
    <property type="entry name" value="Rossmann-like_a/b/a_fold"/>
</dbReference>
<dbReference type="PRINTS" id="PR01040">
    <property type="entry name" value="TRNASYNTHTYR"/>
</dbReference>
<keyword evidence="11" id="KW-1185">Reference proteome</keyword>
<evidence type="ECO:0000256" key="7">
    <source>
        <dbReference type="ARBA" id="ARBA00033323"/>
    </source>
</evidence>
<proteinExistence type="inferred from homology"/>
<dbReference type="PIRSF" id="PIRSF006588">
    <property type="entry name" value="TyrRS_arch_euk"/>
    <property type="match status" value="1"/>
</dbReference>
<dbReference type="EMBL" id="MU858048">
    <property type="protein sequence ID" value="KAK4219483.1"/>
    <property type="molecule type" value="Genomic_DNA"/>
</dbReference>
<reference evidence="10" key="2">
    <citation type="submission" date="2023-05" db="EMBL/GenBank/DDBJ databases">
        <authorList>
            <consortium name="Lawrence Berkeley National Laboratory"/>
            <person name="Steindorff A."/>
            <person name="Hensen N."/>
            <person name="Bonometti L."/>
            <person name="Westerberg I."/>
            <person name="Brannstrom I.O."/>
            <person name="Guillou S."/>
            <person name="Cros-Aarteil S."/>
            <person name="Calhoun S."/>
            <person name="Haridas S."/>
            <person name="Kuo A."/>
            <person name="Mondo S."/>
            <person name="Pangilinan J."/>
            <person name="Riley R."/>
            <person name="Labutti K."/>
            <person name="Andreopoulos B."/>
            <person name="Lipzen A."/>
            <person name="Chen C."/>
            <person name="Yanf M."/>
            <person name="Daum C."/>
            <person name="Ng V."/>
            <person name="Clum A."/>
            <person name="Ohm R."/>
            <person name="Martin F."/>
            <person name="Silar P."/>
            <person name="Natvig D."/>
            <person name="Lalanne C."/>
            <person name="Gautier V."/>
            <person name="Ament-Velasquez S.L."/>
            <person name="Kruys A."/>
            <person name="Hutchinson M.I."/>
            <person name="Powell A.J."/>
            <person name="Barry K."/>
            <person name="Miller A.N."/>
            <person name="Grigoriev I.V."/>
            <person name="Debuchy R."/>
            <person name="Gladieux P."/>
            <person name="Thoren M.H."/>
            <person name="Johannesson H."/>
        </authorList>
    </citation>
    <scope>NUCLEOTIDE SEQUENCE</scope>
    <source>
        <strain evidence="10">PSN293</strain>
    </source>
</reference>
<evidence type="ECO:0000256" key="8">
    <source>
        <dbReference type="ARBA" id="ARBA00048248"/>
    </source>
</evidence>
<dbReference type="Gene3D" id="1.10.240.10">
    <property type="entry name" value="Tyrosyl-Transfer RNA Synthetase"/>
    <property type="match status" value="1"/>
</dbReference>
<dbReference type="SUPFAM" id="SSF52374">
    <property type="entry name" value="Nucleotidylyl transferase"/>
    <property type="match status" value="1"/>
</dbReference>
<sequence length="444" mass="50428">MATTQTPKTTAERLDLITRRIPTQDVWGLDLIKERMDNESKLRTLRTLWATSPTGRPHVGYFIPLLKMVEFLAADVEVVIYLLDVYSFLDNVKYPMEQVLHRMEYYKYTVHAMFEMLLGRPISSNIDLHVGKKDTRSYATSAGVKFFQESTLHFMDGFIKDQWRLWAVTPQQAVRESWDRAYNPDMLSPMLCPGLQSLAEEWLHVDFQFGGTDQRGLFTYAERFLPQLGYSRRAHLMNPMLPNLFGDKMSSSHPPNTKIRLLDDEATVKDKVAKAHERSVAAAAAADNTTENSNGTSDDLVIEKDNENGILATLRDILIPISQLQDEGIVSSQIATCPESNESVDEKKISFCPRFTTPDAPKGSVFTVTINKTADGGGEEEKKRVHFKSFEEIQSALQDKTLDMDVLVQNIADAIDSLMRPLREAYETNEDWQKADRLGYPEES</sequence>
<dbReference type="InterPro" id="IPR002307">
    <property type="entry name" value="Tyr-tRNA-ligase"/>
</dbReference>
<dbReference type="Gene3D" id="3.40.50.620">
    <property type="entry name" value="HUPs"/>
    <property type="match status" value="1"/>
</dbReference>
<keyword evidence="3 9" id="KW-0547">Nucleotide-binding</keyword>
<evidence type="ECO:0000256" key="6">
    <source>
        <dbReference type="ARBA" id="ARBA00023146"/>
    </source>
</evidence>
<protein>
    <recommendedName>
        <fullName evidence="1">tyrosine--tRNA ligase</fullName>
        <ecNumber evidence="1">6.1.1.1</ecNumber>
    </recommendedName>
    <alternativeName>
        <fullName evidence="7">Tyrosyl-tRNA synthetase</fullName>
    </alternativeName>
</protein>
<keyword evidence="2 9" id="KW-0436">Ligase</keyword>
<evidence type="ECO:0000256" key="2">
    <source>
        <dbReference type="ARBA" id="ARBA00022598"/>
    </source>
</evidence>
<dbReference type="GO" id="GO:0004831">
    <property type="term" value="F:tyrosine-tRNA ligase activity"/>
    <property type="evidence" value="ECO:0007669"/>
    <property type="project" value="UniProtKB-EC"/>
</dbReference>
<dbReference type="InterPro" id="IPR050489">
    <property type="entry name" value="Tyr-tRNA_synthase"/>
</dbReference>